<organism evidence="2 3">
    <name type="scientific">Crossiella cryophila</name>
    <dbReference type="NCBI Taxonomy" id="43355"/>
    <lineage>
        <taxon>Bacteria</taxon>
        <taxon>Bacillati</taxon>
        <taxon>Actinomycetota</taxon>
        <taxon>Actinomycetes</taxon>
        <taxon>Pseudonocardiales</taxon>
        <taxon>Pseudonocardiaceae</taxon>
        <taxon>Crossiella</taxon>
    </lineage>
</organism>
<gene>
    <name evidence="2" type="ORF">HNR67_005283</name>
</gene>
<keyword evidence="3" id="KW-1185">Reference proteome</keyword>
<dbReference type="RefSeq" id="WP_185004946.1">
    <property type="nucleotide sequence ID" value="NZ_BAAAUI010000025.1"/>
</dbReference>
<dbReference type="AlphaFoldDB" id="A0A7W7CDG2"/>
<feature type="domain" description="HTH cro/C1-type" evidence="1">
    <location>
        <begin position="18"/>
        <end position="75"/>
    </location>
</feature>
<dbReference type="InterPro" id="IPR001387">
    <property type="entry name" value="Cro/C1-type_HTH"/>
</dbReference>
<dbReference type="SMART" id="SM00530">
    <property type="entry name" value="HTH_XRE"/>
    <property type="match status" value="1"/>
</dbReference>
<evidence type="ECO:0000313" key="3">
    <source>
        <dbReference type="Proteomes" id="UP000533598"/>
    </source>
</evidence>
<reference evidence="2 3" key="1">
    <citation type="submission" date="2020-08" db="EMBL/GenBank/DDBJ databases">
        <title>Sequencing the genomes of 1000 actinobacteria strains.</title>
        <authorList>
            <person name="Klenk H.-P."/>
        </authorList>
    </citation>
    <scope>NUCLEOTIDE SEQUENCE [LARGE SCALE GENOMIC DNA]</scope>
    <source>
        <strain evidence="2 3">DSM 44230</strain>
    </source>
</reference>
<dbReference type="Pfam" id="PF19054">
    <property type="entry name" value="DUF5753"/>
    <property type="match status" value="1"/>
</dbReference>
<dbReference type="GO" id="GO:0003677">
    <property type="term" value="F:DNA binding"/>
    <property type="evidence" value="ECO:0007669"/>
    <property type="project" value="InterPro"/>
</dbReference>
<evidence type="ECO:0000259" key="1">
    <source>
        <dbReference type="PROSITE" id="PS50943"/>
    </source>
</evidence>
<dbReference type="InterPro" id="IPR043917">
    <property type="entry name" value="DUF5753"/>
</dbReference>
<dbReference type="PROSITE" id="PS50943">
    <property type="entry name" value="HTH_CROC1"/>
    <property type="match status" value="1"/>
</dbReference>
<dbReference type="CDD" id="cd00093">
    <property type="entry name" value="HTH_XRE"/>
    <property type="match status" value="1"/>
</dbReference>
<proteinExistence type="predicted"/>
<dbReference type="Pfam" id="PF13560">
    <property type="entry name" value="HTH_31"/>
    <property type="match status" value="1"/>
</dbReference>
<dbReference type="EMBL" id="JACHMH010000001">
    <property type="protein sequence ID" value="MBB4679165.1"/>
    <property type="molecule type" value="Genomic_DNA"/>
</dbReference>
<comment type="caution">
    <text evidence="2">The sequence shown here is derived from an EMBL/GenBank/DDBJ whole genome shotgun (WGS) entry which is preliminary data.</text>
</comment>
<dbReference type="Gene3D" id="1.10.260.40">
    <property type="entry name" value="lambda repressor-like DNA-binding domains"/>
    <property type="match status" value="1"/>
</dbReference>
<protein>
    <submittedName>
        <fullName evidence="2">Transcriptional regulator with XRE-family HTH domain</fullName>
    </submittedName>
</protein>
<evidence type="ECO:0000313" key="2">
    <source>
        <dbReference type="EMBL" id="MBB4679165.1"/>
    </source>
</evidence>
<dbReference type="Proteomes" id="UP000533598">
    <property type="component" value="Unassembled WGS sequence"/>
</dbReference>
<name>A0A7W7CDG2_9PSEU</name>
<dbReference type="InterPro" id="IPR010982">
    <property type="entry name" value="Lambda_DNA-bd_dom_sf"/>
</dbReference>
<dbReference type="SUPFAM" id="SSF47413">
    <property type="entry name" value="lambda repressor-like DNA-binding domains"/>
    <property type="match status" value="1"/>
</dbReference>
<sequence length="282" mass="31040">MSSPKHAILPGRSVGGELRALRKQRGLTCVQVAAELGWQASKISRMETGKQGVNPADAASMLAIYRVVGVERQRLLTLAERDGEDAWWELSGPLSEEVKTLIRLENEAIRIDSCQPLLVPGLLQTADYTRALMKAGGMPEAEVEGRVAVRMGRQAVLSRDVPPEYHAIMDEMALRRVLGNPRVMARQLRQLVDTAERPSVTLQVLPFDLGGHAGLDGPFTLLDFAEQGPVAFLDHKISGLFLDKPEELAFFQHEVDKLIEVALSPARSVEFIAGLARQYEQA</sequence>
<accession>A0A7W7CDG2</accession>